<comment type="caution">
    <text evidence="2">Lacks conserved residue(s) required for the propagation of feature annotation.</text>
</comment>
<evidence type="ECO:0000256" key="2">
    <source>
        <dbReference type="PROSITE-ProRule" id="PRU00059"/>
    </source>
</evidence>
<dbReference type="EMBL" id="GL438234">
    <property type="protein sequence ID" value="EFN69317.1"/>
    <property type="molecule type" value="Genomic_DNA"/>
</dbReference>
<evidence type="ECO:0000256" key="1">
    <source>
        <dbReference type="ARBA" id="ARBA00023157"/>
    </source>
</evidence>
<reference evidence="4 5" key="1">
    <citation type="journal article" date="2010" name="Science">
        <title>Genomic comparison of the ants Camponotus floridanus and Harpegnathos saltator.</title>
        <authorList>
            <person name="Bonasio R."/>
            <person name="Zhang G."/>
            <person name="Ye C."/>
            <person name="Mutti N.S."/>
            <person name="Fang X."/>
            <person name="Qin N."/>
            <person name="Donahue G."/>
            <person name="Yang P."/>
            <person name="Li Q."/>
            <person name="Li C."/>
            <person name="Zhang P."/>
            <person name="Huang Z."/>
            <person name="Berger S.L."/>
            <person name="Reinberg D."/>
            <person name="Wang J."/>
            <person name="Liebig J."/>
        </authorList>
    </citation>
    <scope>NUCLEOTIDE SEQUENCE [LARGE SCALE GENOMIC DNA]</scope>
    <source>
        <strain evidence="5">C129</strain>
    </source>
</reference>
<dbReference type="CDD" id="cd00041">
    <property type="entry name" value="CUB"/>
    <property type="match status" value="1"/>
</dbReference>
<name>E2AB41_CAMFO</name>
<dbReference type="InterPro" id="IPR035914">
    <property type="entry name" value="Sperma_CUB_dom_sf"/>
</dbReference>
<protein>
    <recommendedName>
        <fullName evidence="3">CUB domain-containing protein</fullName>
    </recommendedName>
</protein>
<dbReference type="Proteomes" id="UP000000311">
    <property type="component" value="Unassembled WGS sequence"/>
</dbReference>
<keyword evidence="1" id="KW-1015">Disulfide bond</keyword>
<dbReference type="InParanoid" id="E2AB41"/>
<dbReference type="Pfam" id="PF00431">
    <property type="entry name" value="CUB"/>
    <property type="match status" value="1"/>
</dbReference>
<dbReference type="PROSITE" id="PS01180">
    <property type="entry name" value="CUB"/>
    <property type="match status" value="1"/>
</dbReference>
<dbReference type="AlphaFoldDB" id="E2AB41"/>
<dbReference type="SUPFAM" id="SSF49854">
    <property type="entry name" value="Spermadhesin, CUB domain"/>
    <property type="match status" value="1"/>
</dbReference>
<organism evidence="5">
    <name type="scientific">Camponotus floridanus</name>
    <name type="common">Florida carpenter ant</name>
    <dbReference type="NCBI Taxonomy" id="104421"/>
    <lineage>
        <taxon>Eukaryota</taxon>
        <taxon>Metazoa</taxon>
        <taxon>Ecdysozoa</taxon>
        <taxon>Arthropoda</taxon>
        <taxon>Hexapoda</taxon>
        <taxon>Insecta</taxon>
        <taxon>Pterygota</taxon>
        <taxon>Neoptera</taxon>
        <taxon>Endopterygota</taxon>
        <taxon>Hymenoptera</taxon>
        <taxon>Apocrita</taxon>
        <taxon>Aculeata</taxon>
        <taxon>Formicoidea</taxon>
        <taxon>Formicidae</taxon>
        <taxon>Formicinae</taxon>
        <taxon>Camponotus</taxon>
    </lineage>
</organism>
<keyword evidence="5" id="KW-1185">Reference proteome</keyword>
<sequence length="554" mass="63960">MKKRQRKREGEVLPLSRITSSYGIQWGPQSIKLVENVRALFCTGDITQVSCRYLTIDTTGCSCVVYSSSDRPQGGIFTSPNFPKRYPPNIDCLLYTFIGHPDEIIALTFHQFNIRRIWPEYEMNYRYEIIEIVLVHEGIPNEISRFAKNSAPGFLRHSNTILRASEVTLCKDRQKKSFMPRTRAILPQARAFAFVDVKSHDSKGYPLAPHGRIACNGTPDCTTLFPRHSVAVTCQPDCSNRNARRGTHETQYTSSATPVALYSLRCANPFRVIPLCHLVSRIPGHRADTWRDPREFDEDQLAPDPNRAHRNFRSRDRTTVEVRRLVCEVTWRWISEVMREQEGRERKGETGRGSWRMEEVLVDGVGGRCSSEVDLPRVARPRPVHRESNIKPPMEMGPINMARSRSSRMAIVYSVPQLISSAWLRNFTQRAVVNGLSWHGIWRYERLRDEQGGLASRCRTEMRGHSGRRGNLEFALLSEQEVGLDPDENFALWSRYRNIFVPLFVKGHHYLKLLRGFLDSPKRLNFGESRRLIRLKRIRVLLLVMTSKILEMMH</sequence>
<gene>
    <name evidence="4" type="ORF">EAG_01057</name>
</gene>
<evidence type="ECO:0000313" key="4">
    <source>
        <dbReference type="EMBL" id="EFN69317.1"/>
    </source>
</evidence>
<proteinExistence type="predicted"/>
<feature type="domain" description="CUB" evidence="3">
    <location>
        <begin position="61"/>
        <end position="185"/>
    </location>
</feature>
<evidence type="ECO:0000313" key="5">
    <source>
        <dbReference type="Proteomes" id="UP000000311"/>
    </source>
</evidence>
<accession>E2AB41</accession>
<dbReference type="Gene3D" id="2.60.120.290">
    <property type="entry name" value="Spermadhesin, CUB domain"/>
    <property type="match status" value="1"/>
</dbReference>
<dbReference type="InterPro" id="IPR000859">
    <property type="entry name" value="CUB_dom"/>
</dbReference>
<dbReference type="OrthoDB" id="6369184at2759"/>
<evidence type="ECO:0000259" key="3">
    <source>
        <dbReference type="PROSITE" id="PS01180"/>
    </source>
</evidence>